<feature type="transmembrane region" description="Helical" evidence="1">
    <location>
        <begin position="85"/>
        <end position="113"/>
    </location>
</feature>
<sequence>MFAFFSPMEGAERGGVFPYLVYVTPNALFPLIALFLWLRLGEFKAYLPLYLAGKVIALIAFYAWAVFSFRPALREAFLGMDAGSIVHGMVLLSGSFILSLGDLLSIFGSWLLFNKVKSEAV</sequence>
<reference evidence="2 3" key="2">
    <citation type="journal article" date="2011" name="ISME J.">
        <title>RNA-seq reveals cooperative metabolic interactions between two termite-gut spirochete species in co-culture.</title>
        <authorList>
            <person name="Rosenthal A.Z."/>
            <person name="Matson E.G."/>
            <person name="Eldar A."/>
            <person name="Leadbetter J.R."/>
        </authorList>
    </citation>
    <scope>NUCLEOTIDE SEQUENCE [LARGE SCALE GENOMIC DNA]</scope>
    <source>
        <strain evidence="3">ATCC BAA-888 / DSM 13862 / ZAS-9</strain>
    </source>
</reference>
<feature type="transmembrane region" description="Helical" evidence="1">
    <location>
        <begin position="20"/>
        <end position="38"/>
    </location>
</feature>
<dbReference type="Proteomes" id="UP000009222">
    <property type="component" value="Chromosome"/>
</dbReference>
<dbReference type="InParanoid" id="F5YDP6"/>
<reference evidence="3" key="1">
    <citation type="submission" date="2009-12" db="EMBL/GenBank/DDBJ databases">
        <title>Complete sequence of Treponema azotonutricium strain ZAS-9.</title>
        <authorList>
            <person name="Tetu S.G."/>
            <person name="Matson E."/>
            <person name="Ren Q."/>
            <person name="Seshadri R."/>
            <person name="Elbourne L."/>
            <person name="Hassan K.A."/>
            <person name="Durkin A."/>
            <person name="Radune D."/>
            <person name="Mohamoud Y."/>
            <person name="Shay R."/>
            <person name="Jin S."/>
            <person name="Zhang X."/>
            <person name="Lucey K."/>
            <person name="Ballor N.R."/>
            <person name="Ottesen E."/>
            <person name="Rosenthal R."/>
            <person name="Allen A."/>
            <person name="Leadbetter J.R."/>
            <person name="Paulsen I.T."/>
        </authorList>
    </citation>
    <scope>NUCLEOTIDE SEQUENCE [LARGE SCALE GENOMIC DNA]</scope>
    <source>
        <strain evidence="3">ATCC BAA-888 / DSM 13862 / ZAS-9</strain>
    </source>
</reference>
<evidence type="ECO:0000313" key="3">
    <source>
        <dbReference type="Proteomes" id="UP000009222"/>
    </source>
</evidence>
<proteinExistence type="predicted"/>
<evidence type="ECO:0000256" key="1">
    <source>
        <dbReference type="SAM" id="Phobius"/>
    </source>
</evidence>
<keyword evidence="2" id="KW-0418">Kinase</keyword>
<keyword evidence="2" id="KW-0808">Transferase</keyword>
<gene>
    <name evidence="2" type="ordered locus">TREAZ_2719</name>
</gene>
<keyword evidence="1" id="KW-0812">Transmembrane</keyword>
<keyword evidence="3" id="KW-1185">Reference proteome</keyword>
<dbReference type="KEGG" id="taz:TREAZ_2719"/>
<name>F5YDP6_LEAAZ</name>
<dbReference type="STRING" id="545695.TREAZ_2719"/>
<dbReference type="eggNOG" id="ENOG5032QED">
    <property type="taxonomic scope" value="Bacteria"/>
</dbReference>
<evidence type="ECO:0000313" key="2">
    <source>
        <dbReference type="EMBL" id="AEF80374.1"/>
    </source>
</evidence>
<keyword evidence="1" id="KW-1133">Transmembrane helix</keyword>
<feature type="transmembrane region" description="Helical" evidence="1">
    <location>
        <begin position="45"/>
        <end position="65"/>
    </location>
</feature>
<protein>
    <submittedName>
        <fullName evidence="2">Sensory box histidine kinase</fullName>
    </submittedName>
</protein>
<keyword evidence="1" id="KW-0472">Membrane</keyword>
<accession>F5YDP6</accession>
<dbReference type="AlphaFoldDB" id="F5YDP6"/>
<organism evidence="2 3">
    <name type="scientific">Leadbettera azotonutricia (strain ATCC BAA-888 / DSM 13862 / ZAS-9)</name>
    <name type="common">Treponema azotonutricium</name>
    <dbReference type="NCBI Taxonomy" id="545695"/>
    <lineage>
        <taxon>Bacteria</taxon>
        <taxon>Pseudomonadati</taxon>
        <taxon>Spirochaetota</taxon>
        <taxon>Spirochaetia</taxon>
        <taxon>Spirochaetales</taxon>
        <taxon>Breznakiellaceae</taxon>
        <taxon>Leadbettera</taxon>
    </lineage>
</organism>
<dbReference type="EMBL" id="CP001841">
    <property type="protein sequence ID" value="AEF80374.1"/>
    <property type="molecule type" value="Genomic_DNA"/>
</dbReference>
<dbReference type="GO" id="GO:0016301">
    <property type="term" value="F:kinase activity"/>
    <property type="evidence" value="ECO:0007669"/>
    <property type="project" value="UniProtKB-KW"/>
</dbReference>
<dbReference type="HOGENOM" id="CLU_2037025_0_0_12"/>